<protein>
    <submittedName>
        <fullName evidence="2">Golgi-associated plant pathoproteinsis- protein 1</fullName>
    </submittedName>
</protein>
<keyword evidence="3" id="KW-1185">Reference proteome</keyword>
<evidence type="ECO:0000313" key="2">
    <source>
        <dbReference type="EMBL" id="KAJ7339534.1"/>
    </source>
</evidence>
<accession>A0A9X0CIE9</accession>
<feature type="domain" description="SCP" evidence="1">
    <location>
        <begin position="137"/>
        <end position="266"/>
    </location>
</feature>
<organism evidence="2 3">
    <name type="scientific">Desmophyllum pertusum</name>
    <dbReference type="NCBI Taxonomy" id="174260"/>
    <lineage>
        <taxon>Eukaryota</taxon>
        <taxon>Metazoa</taxon>
        <taxon>Cnidaria</taxon>
        <taxon>Anthozoa</taxon>
        <taxon>Hexacorallia</taxon>
        <taxon>Scleractinia</taxon>
        <taxon>Caryophylliina</taxon>
        <taxon>Caryophylliidae</taxon>
        <taxon>Desmophyllum</taxon>
    </lineage>
</organism>
<dbReference type="SUPFAM" id="SSF55797">
    <property type="entry name" value="PR-1-like"/>
    <property type="match status" value="1"/>
</dbReference>
<dbReference type="InterPro" id="IPR014044">
    <property type="entry name" value="CAP_dom"/>
</dbReference>
<dbReference type="Proteomes" id="UP001163046">
    <property type="component" value="Unassembled WGS sequence"/>
</dbReference>
<dbReference type="PANTHER" id="PTHR10334">
    <property type="entry name" value="CYSTEINE-RICH SECRETORY PROTEIN-RELATED"/>
    <property type="match status" value="1"/>
</dbReference>
<dbReference type="InterPro" id="IPR035940">
    <property type="entry name" value="CAP_sf"/>
</dbReference>
<dbReference type="SMART" id="SM00198">
    <property type="entry name" value="SCP"/>
    <property type="match status" value="1"/>
</dbReference>
<dbReference type="EMBL" id="MU827779">
    <property type="protein sequence ID" value="KAJ7339534.1"/>
    <property type="molecule type" value="Genomic_DNA"/>
</dbReference>
<evidence type="ECO:0000313" key="3">
    <source>
        <dbReference type="Proteomes" id="UP001163046"/>
    </source>
</evidence>
<sequence length="311" mass="34178">MGLKTPSSLPRGQGVTDKLNNFIKPPVNIGLTSLSVLKPQLASLPINKNVSYQDSGSEEEDKMIQDGIKALQHRLQAPLEISAVAKSNAGCKERLCKEKVKTQQAKTRETIGSQVPDVSFASKTAEKPVSTTGCNISCQQECLAAHNRYRLNHGASPLILDQTLADQAQQWADKKLFKHSPWAGGQGGETIALGSLYPSFTAAIKAWHDEEKDYDWSTGTGNRDMKVNHFTQVVWKGAHVLGCGKTLVNGEPYYIAQMDTPGVIASVPGYDKSNVGEPKEPDLMWFMDSSPYWKEMQAKDAIPKNIEHRIL</sequence>
<dbReference type="Gene3D" id="3.40.33.10">
    <property type="entry name" value="CAP"/>
    <property type="match status" value="1"/>
</dbReference>
<dbReference type="AlphaFoldDB" id="A0A9X0CIE9"/>
<proteinExistence type="predicted"/>
<reference evidence="2" key="1">
    <citation type="submission" date="2023-01" db="EMBL/GenBank/DDBJ databases">
        <title>Genome assembly of the deep-sea coral Lophelia pertusa.</title>
        <authorList>
            <person name="Herrera S."/>
            <person name="Cordes E."/>
        </authorList>
    </citation>
    <scope>NUCLEOTIDE SEQUENCE</scope>
    <source>
        <strain evidence="2">USNM1676648</strain>
        <tissue evidence="2">Polyp</tissue>
    </source>
</reference>
<evidence type="ECO:0000259" key="1">
    <source>
        <dbReference type="SMART" id="SM00198"/>
    </source>
</evidence>
<name>A0A9X0CIE9_9CNID</name>
<comment type="caution">
    <text evidence="2">The sequence shown here is derived from an EMBL/GenBank/DDBJ whole genome shotgun (WGS) entry which is preliminary data.</text>
</comment>
<dbReference type="Pfam" id="PF00188">
    <property type="entry name" value="CAP"/>
    <property type="match status" value="1"/>
</dbReference>
<dbReference type="PRINTS" id="PR00837">
    <property type="entry name" value="V5TPXLIKE"/>
</dbReference>
<gene>
    <name evidence="2" type="primary">GLIPR2_2</name>
    <name evidence="2" type="ORF">OS493_005933</name>
</gene>
<dbReference type="InterPro" id="IPR001283">
    <property type="entry name" value="CRISP-related"/>
</dbReference>
<dbReference type="OrthoDB" id="43654at2759"/>